<evidence type="ECO:0000313" key="3">
    <source>
        <dbReference type="Proteomes" id="UP001338125"/>
    </source>
</evidence>
<accession>A0ABR0SDX0</accession>
<dbReference type="PANTHER" id="PTHR42943">
    <property type="entry name" value="GLUTATHIONE S-TRANSFERASE KAPPA"/>
    <property type="match status" value="1"/>
</dbReference>
<dbReference type="Proteomes" id="UP001338125">
    <property type="component" value="Unassembled WGS sequence"/>
</dbReference>
<evidence type="ECO:0000259" key="1">
    <source>
        <dbReference type="Pfam" id="PF01323"/>
    </source>
</evidence>
<dbReference type="InterPro" id="IPR036249">
    <property type="entry name" value="Thioredoxin-like_sf"/>
</dbReference>
<dbReference type="PANTHER" id="PTHR42943:SF13">
    <property type="entry name" value="GLUTATHIONE S-TRANSFERASE KAPPA-RELATED"/>
    <property type="match status" value="1"/>
</dbReference>
<dbReference type="SUPFAM" id="SSF52833">
    <property type="entry name" value="Thioredoxin-like"/>
    <property type="match status" value="1"/>
</dbReference>
<sequence length="216" mass="24206">MSGKKIDIFLDIPSFFSFVAVEDVIQNLNLLTANGVEVEFHPVLLGGINNASGNRPPWTLEAKANYLKRPHELVAHHLPLRALHYIKANYPPSTFLSALHTLFHKFWMRGSVNITKDDVLRDVLLNATEKPDGGKKLFTSQGVDEIMAGRAAMKDALKESTGRAIKLGAFGAPWIWARNAQGVEEPFFGSDRFNHIYRFLDLPFQDVKVLPPKSKL</sequence>
<name>A0ABR0SDX0_9HYPO</name>
<dbReference type="InterPro" id="IPR001853">
    <property type="entry name" value="DSBA-like_thioredoxin_dom"/>
</dbReference>
<dbReference type="Pfam" id="PF01323">
    <property type="entry name" value="DSBA"/>
    <property type="match status" value="1"/>
</dbReference>
<proteinExistence type="predicted"/>
<feature type="domain" description="DSBA-like thioredoxin" evidence="1">
    <location>
        <begin position="6"/>
        <end position="195"/>
    </location>
</feature>
<keyword evidence="3" id="KW-1185">Reference proteome</keyword>
<dbReference type="InterPro" id="IPR051924">
    <property type="entry name" value="GST_Kappa/NadH"/>
</dbReference>
<dbReference type="EMBL" id="JAVFKD010000014">
    <property type="protein sequence ID" value="KAK5990032.1"/>
    <property type="molecule type" value="Genomic_DNA"/>
</dbReference>
<organism evidence="2 3">
    <name type="scientific">Cladobotryum mycophilum</name>
    <dbReference type="NCBI Taxonomy" id="491253"/>
    <lineage>
        <taxon>Eukaryota</taxon>
        <taxon>Fungi</taxon>
        <taxon>Dikarya</taxon>
        <taxon>Ascomycota</taxon>
        <taxon>Pezizomycotina</taxon>
        <taxon>Sordariomycetes</taxon>
        <taxon>Hypocreomycetidae</taxon>
        <taxon>Hypocreales</taxon>
        <taxon>Hypocreaceae</taxon>
        <taxon>Cladobotryum</taxon>
    </lineage>
</organism>
<comment type="caution">
    <text evidence="2">The sequence shown here is derived from an EMBL/GenBank/DDBJ whole genome shotgun (WGS) entry which is preliminary data.</text>
</comment>
<dbReference type="Gene3D" id="3.40.30.10">
    <property type="entry name" value="Glutaredoxin"/>
    <property type="match status" value="2"/>
</dbReference>
<reference evidence="2 3" key="1">
    <citation type="submission" date="2024-01" db="EMBL/GenBank/DDBJ databases">
        <title>Complete genome of Cladobotryum mycophilum ATHUM6906.</title>
        <authorList>
            <person name="Christinaki A.C."/>
            <person name="Myridakis A.I."/>
            <person name="Kouvelis V.N."/>
        </authorList>
    </citation>
    <scope>NUCLEOTIDE SEQUENCE [LARGE SCALE GENOMIC DNA]</scope>
    <source>
        <strain evidence="2 3">ATHUM6906</strain>
    </source>
</reference>
<gene>
    <name evidence="2" type="ORF">PT974_08295</name>
</gene>
<evidence type="ECO:0000313" key="2">
    <source>
        <dbReference type="EMBL" id="KAK5990032.1"/>
    </source>
</evidence>
<protein>
    <submittedName>
        <fullName evidence="2">Glutathione S-transferase kappa 1-like protein</fullName>
    </submittedName>
</protein>